<evidence type="ECO:0000313" key="2">
    <source>
        <dbReference type="EMBL" id="KXH32159.1"/>
    </source>
</evidence>
<protein>
    <submittedName>
        <fullName evidence="2">Uncharacterized protein</fullName>
    </submittedName>
</protein>
<feature type="region of interest" description="Disordered" evidence="1">
    <location>
        <begin position="51"/>
        <end position="75"/>
    </location>
</feature>
<dbReference type="EMBL" id="JFBX01000642">
    <property type="protein sequence ID" value="KXH32159.1"/>
    <property type="molecule type" value="Genomic_DNA"/>
</dbReference>
<accession>A0A135S8C6</accession>
<gene>
    <name evidence="2" type="ORF">CSIM01_05828</name>
</gene>
<organism evidence="2 3">
    <name type="scientific">Colletotrichum simmondsii</name>
    <dbReference type="NCBI Taxonomy" id="703756"/>
    <lineage>
        <taxon>Eukaryota</taxon>
        <taxon>Fungi</taxon>
        <taxon>Dikarya</taxon>
        <taxon>Ascomycota</taxon>
        <taxon>Pezizomycotina</taxon>
        <taxon>Sordariomycetes</taxon>
        <taxon>Hypocreomycetidae</taxon>
        <taxon>Glomerellales</taxon>
        <taxon>Glomerellaceae</taxon>
        <taxon>Colletotrichum</taxon>
        <taxon>Colletotrichum acutatum species complex</taxon>
    </lineage>
</organism>
<proteinExistence type="predicted"/>
<reference evidence="2 3" key="1">
    <citation type="submission" date="2014-02" db="EMBL/GenBank/DDBJ databases">
        <title>The genome sequence of Colletotrichum simmondsii CBS122122.</title>
        <authorList>
            <person name="Baroncelli R."/>
            <person name="Thon M.R."/>
        </authorList>
    </citation>
    <scope>NUCLEOTIDE SEQUENCE [LARGE SCALE GENOMIC DNA]</scope>
    <source>
        <strain evidence="2 3">CBS122122</strain>
    </source>
</reference>
<comment type="caution">
    <text evidence="2">The sequence shown here is derived from an EMBL/GenBank/DDBJ whole genome shotgun (WGS) entry which is preliminary data.</text>
</comment>
<sequence>MRYIALEQALDECLNIKDAIQSEALDPRLDGAALHPLGSESWSKRLMQSDKISIDKELQPQPQTQTPRGASHPRVIEQPRLLWFEVS</sequence>
<evidence type="ECO:0000256" key="1">
    <source>
        <dbReference type="SAM" id="MobiDB-lite"/>
    </source>
</evidence>
<dbReference type="Proteomes" id="UP000070328">
    <property type="component" value="Unassembled WGS sequence"/>
</dbReference>
<dbReference type="AlphaFoldDB" id="A0A135S8C6"/>
<name>A0A135S8C6_9PEZI</name>
<evidence type="ECO:0000313" key="3">
    <source>
        <dbReference type="Proteomes" id="UP000070328"/>
    </source>
</evidence>
<keyword evidence="3" id="KW-1185">Reference proteome</keyword>